<accession>H5XK00</accession>
<dbReference type="EMBL" id="CM001440">
    <property type="protein sequence ID" value="EHR62955.1"/>
    <property type="molecule type" value="Genomic_DNA"/>
</dbReference>
<evidence type="ECO:0000313" key="2">
    <source>
        <dbReference type="Proteomes" id="UP000002791"/>
    </source>
</evidence>
<dbReference type="eggNOG" id="ENOG5032V0H">
    <property type="taxonomic scope" value="Bacteria"/>
</dbReference>
<keyword evidence="2" id="KW-1185">Reference proteome</keyword>
<dbReference type="Proteomes" id="UP000002791">
    <property type="component" value="Chromosome"/>
</dbReference>
<dbReference type="AlphaFoldDB" id="H5XK00"/>
<gene>
    <name evidence="1" type="ORF">SaccyDRAFT_4134</name>
</gene>
<name>H5XK00_9PSEU</name>
<dbReference type="STRING" id="882082.SaccyDRAFT_4134"/>
<organism evidence="1 2">
    <name type="scientific">Saccharomonospora cyanea NA-134</name>
    <dbReference type="NCBI Taxonomy" id="882082"/>
    <lineage>
        <taxon>Bacteria</taxon>
        <taxon>Bacillati</taxon>
        <taxon>Actinomycetota</taxon>
        <taxon>Actinomycetes</taxon>
        <taxon>Pseudonocardiales</taxon>
        <taxon>Pseudonocardiaceae</taxon>
        <taxon>Saccharomonospora</taxon>
    </lineage>
</organism>
<evidence type="ECO:0000313" key="1">
    <source>
        <dbReference type="EMBL" id="EHR62955.1"/>
    </source>
</evidence>
<reference evidence="1 2" key="1">
    <citation type="submission" date="2011-11" db="EMBL/GenBank/DDBJ databases">
        <title>The Noncontiguous Finished sequence of Saccharomonospora cyanea NA-134.</title>
        <authorList>
            <consortium name="US DOE Joint Genome Institute"/>
            <person name="Lucas S."/>
            <person name="Han J."/>
            <person name="Lapidus A."/>
            <person name="Cheng J.-F."/>
            <person name="Goodwin L."/>
            <person name="Pitluck S."/>
            <person name="Peters L."/>
            <person name="Ovchinnikova G."/>
            <person name="Lu M."/>
            <person name="Detter J.C."/>
            <person name="Han C."/>
            <person name="Tapia R."/>
            <person name="Land M."/>
            <person name="Hauser L."/>
            <person name="Kyrpides N."/>
            <person name="Ivanova N."/>
            <person name="Pagani I."/>
            <person name="Brambilla E.-M."/>
            <person name="Klenk H.-P."/>
            <person name="Woyke T."/>
        </authorList>
    </citation>
    <scope>NUCLEOTIDE SEQUENCE [LARGE SCALE GENOMIC DNA]</scope>
    <source>
        <strain evidence="1 2">NA-134</strain>
    </source>
</reference>
<proteinExistence type="predicted"/>
<dbReference type="HOGENOM" id="CLU_067023_0_0_11"/>
<protein>
    <submittedName>
        <fullName evidence="1">Uncharacterized protein</fullName>
    </submittedName>
</protein>
<dbReference type="RefSeq" id="WP_005458981.1">
    <property type="nucleotide sequence ID" value="NZ_CM001440.1"/>
</dbReference>
<dbReference type="OrthoDB" id="3825591at2"/>
<sequence>MGEPISDRHVVKVLRPFVRAAGPMVDALRESDPFGLTTQTAQTAQNSEGDTESTVRARLAEALKSVRVPGSVAWNAMDVDDRVDWWVNRVGRFTSLLTAAPGLLGALADRLPVQDTMGVASQGLLLCAIAGEHGVTEVAERVRLIGWVLFERDIDPRIAEGGYEGYDVAGENERTAELSEDLPEGGRRNSRLGVKAGARTLWKLGRSLFAITGELEKRPSGRLYHQALGALPVVGLVGNYFGERAGLRRVAKRARTWFAEHR</sequence>